<dbReference type="STRING" id="1184609.KILIM_065_00010"/>
<dbReference type="InterPro" id="IPR021139">
    <property type="entry name" value="NYN"/>
</dbReference>
<dbReference type="EMBL" id="BAHD01000065">
    <property type="protein sequence ID" value="GAB97326.1"/>
    <property type="molecule type" value="Genomic_DNA"/>
</dbReference>
<dbReference type="GO" id="GO:0004540">
    <property type="term" value="F:RNA nuclease activity"/>
    <property type="evidence" value="ECO:0007669"/>
    <property type="project" value="InterPro"/>
</dbReference>
<feature type="region of interest" description="Disordered" evidence="1">
    <location>
        <begin position="182"/>
        <end position="204"/>
    </location>
</feature>
<protein>
    <recommendedName>
        <fullName evidence="2">NYN domain-containing protein</fullName>
    </recommendedName>
</protein>
<proteinExistence type="predicted"/>
<dbReference type="RefSeq" id="WP_006593858.1">
    <property type="nucleotide sequence ID" value="NZ_BAHD01000065.1"/>
</dbReference>
<reference evidence="3 4" key="1">
    <citation type="submission" date="2012-08" db="EMBL/GenBank/DDBJ databases">
        <title>Whole genome shotgun sequence of Kineosphaera limosa NBRC 100340.</title>
        <authorList>
            <person name="Yoshida I."/>
            <person name="Isaki S."/>
            <person name="Hosoyama A."/>
            <person name="Tsuchikane K."/>
            <person name="Katsumata H."/>
            <person name="Ando Y."/>
            <person name="Ohji S."/>
            <person name="Hamada M."/>
            <person name="Tamura T."/>
            <person name="Yamazoe A."/>
            <person name="Yamazaki S."/>
            <person name="Fujita N."/>
        </authorList>
    </citation>
    <scope>NUCLEOTIDE SEQUENCE [LARGE SCALE GENOMIC DNA]</scope>
    <source>
        <strain evidence="3 4">NBRC 100340</strain>
    </source>
</reference>
<accession>K6WU34</accession>
<gene>
    <name evidence="3" type="ORF">KILIM_065_00010</name>
</gene>
<evidence type="ECO:0000313" key="4">
    <source>
        <dbReference type="Proteomes" id="UP000008366"/>
    </source>
</evidence>
<name>K6WU34_9MICO</name>
<evidence type="ECO:0000313" key="3">
    <source>
        <dbReference type="EMBL" id="GAB97326.1"/>
    </source>
</evidence>
<feature type="domain" description="NYN" evidence="2">
    <location>
        <begin position="33"/>
        <end position="149"/>
    </location>
</feature>
<sequence>MRSCCALYVDAGYLLASAATRVTGTSLRSGVRVDHDELIPRLISQAELDSHLPLLRLNWYDSGSGTGGQPDGVQARLGLMPRVKLRLGRLSYAGEQKGVDLRLGLDLVTHARNRTIDIAYLLSGDDDLTEAVEEAQGHGVQVILLAVPDDDGKPYGVARHLHRESDGLLLIDEGTVRESVHAAPRPAPPAAHDDHGSAVAAMAA</sequence>
<dbReference type="AlphaFoldDB" id="K6WU34"/>
<comment type="caution">
    <text evidence="3">The sequence shown here is derived from an EMBL/GenBank/DDBJ whole genome shotgun (WGS) entry which is preliminary data.</text>
</comment>
<feature type="non-terminal residue" evidence="3">
    <location>
        <position position="204"/>
    </location>
</feature>
<dbReference type="OrthoDB" id="9800236at2"/>
<evidence type="ECO:0000259" key="2">
    <source>
        <dbReference type="Pfam" id="PF01936"/>
    </source>
</evidence>
<organism evidence="3 4">
    <name type="scientific">Kineosphaera limosa NBRC 100340</name>
    <dbReference type="NCBI Taxonomy" id="1184609"/>
    <lineage>
        <taxon>Bacteria</taxon>
        <taxon>Bacillati</taxon>
        <taxon>Actinomycetota</taxon>
        <taxon>Actinomycetes</taxon>
        <taxon>Micrococcales</taxon>
        <taxon>Dermatophilaceae</taxon>
        <taxon>Kineosphaera</taxon>
    </lineage>
</organism>
<dbReference type="Pfam" id="PF01936">
    <property type="entry name" value="NYN"/>
    <property type="match status" value="1"/>
</dbReference>
<dbReference type="Proteomes" id="UP000008366">
    <property type="component" value="Unassembled WGS sequence"/>
</dbReference>
<keyword evidence="4" id="KW-1185">Reference proteome</keyword>
<dbReference type="Gene3D" id="3.40.50.1010">
    <property type="entry name" value="5'-nuclease"/>
    <property type="match status" value="1"/>
</dbReference>
<evidence type="ECO:0000256" key="1">
    <source>
        <dbReference type="SAM" id="MobiDB-lite"/>
    </source>
</evidence>
<dbReference type="eggNOG" id="COG1432">
    <property type="taxonomic scope" value="Bacteria"/>
</dbReference>